<reference evidence="4 5" key="1">
    <citation type="submission" date="2020-01" db="EMBL/GenBank/DDBJ databases">
        <authorList>
            <person name="Gupta K D."/>
        </authorList>
    </citation>
    <scope>NUCLEOTIDE SEQUENCE [LARGE SCALE GENOMIC DNA]</scope>
</reference>
<dbReference type="PANTHER" id="PTHR13454:SF11">
    <property type="entry name" value="PROTEIN MCM10 HOMOLOG"/>
    <property type="match status" value="1"/>
</dbReference>
<dbReference type="GO" id="GO:0003697">
    <property type="term" value="F:single-stranded DNA binding"/>
    <property type="evidence" value="ECO:0007669"/>
    <property type="project" value="InterPro"/>
</dbReference>
<evidence type="ECO:0000313" key="4">
    <source>
        <dbReference type="EMBL" id="CAA7262199.1"/>
    </source>
</evidence>
<evidence type="ECO:0000259" key="3">
    <source>
        <dbReference type="Pfam" id="PF09329"/>
    </source>
</evidence>
<dbReference type="InterPro" id="IPR040184">
    <property type="entry name" value="Mcm10"/>
</dbReference>
<dbReference type="Pfam" id="PF09329">
    <property type="entry name" value="zf-primase"/>
    <property type="match status" value="1"/>
</dbReference>
<gene>
    <name evidence="4" type="ORF">AAE3_LOCUS4559</name>
</gene>
<sequence>MGPYDHTPPSDDPNFEKLEPHSGIHLTSRNISHEDFKDYLRGRYYLSPSRLYSSVQLLPDKKGYDVPVEGDWVTVAVIAERGPIKFTRAPVTLDPDESSRKQWKGKAKAPAEPEKPSGGKKFVNLKLIDFGARSASSSSTGGKSVIRGDAFLTLLLFESDGFDLLPREDGRKPEKLYKGGSRGAFEHLMDVREGDVVALLNPKILKPFQRSSDTPHPVDNVLAITPESASSIMVIGRARDLGMCSVRRQDGKICGSWCDNRVSDVCDYHVQNAVQRRRAARPEFSAGTSGLTTTSTHKRKNDYDPARQWGLKPDESRAEGATYVVSGHVVTGTSSDPRTMYMTENIGREGQAKAKRKLESRDADRALKALLQRDKEGMQAVMAAREVGGCMKRSKNEKKGKKKQVEDGEDTKLRQTAYSAEIIKLLGFDPSLKPGQRRVENKITQDKLVALEAVRTARKDIILGPRPGPRIRSGVVAPMKTIELQEDNCEVALDCDDELVVDNTVVCEEKMVDLDDF</sequence>
<feature type="domain" description="Zinc finger Mcm10/DnaG-type" evidence="3">
    <location>
        <begin position="236"/>
        <end position="281"/>
    </location>
</feature>
<dbReference type="EMBL" id="CACVBS010000035">
    <property type="protein sequence ID" value="CAA7262199.1"/>
    <property type="molecule type" value="Genomic_DNA"/>
</dbReference>
<keyword evidence="5" id="KW-1185">Reference proteome</keyword>
<feature type="region of interest" description="Disordered" evidence="2">
    <location>
        <begin position="1"/>
        <end position="21"/>
    </location>
</feature>
<dbReference type="GO" id="GO:0043596">
    <property type="term" value="C:nuclear replication fork"/>
    <property type="evidence" value="ECO:0007669"/>
    <property type="project" value="TreeGrafter"/>
</dbReference>
<dbReference type="PANTHER" id="PTHR13454">
    <property type="entry name" value="PROTEIN MCM10 HOMOLOG"/>
    <property type="match status" value="1"/>
</dbReference>
<accession>A0A8S0XH12</accession>
<dbReference type="InterPro" id="IPR015408">
    <property type="entry name" value="Znf_Mcm10/DnaG"/>
</dbReference>
<comment type="caution">
    <text evidence="4">The sequence shown here is derived from an EMBL/GenBank/DDBJ whole genome shotgun (WGS) entry which is preliminary data.</text>
</comment>
<name>A0A8S0XH12_CYCAE</name>
<dbReference type="GO" id="GO:0003688">
    <property type="term" value="F:DNA replication origin binding"/>
    <property type="evidence" value="ECO:0007669"/>
    <property type="project" value="TreeGrafter"/>
</dbReference>
<evidence type="ECO:0000256" key="1">
    <source>
        <dbReference type="ARBA" id="ARBA00009679"/>
    </source>
</evidence>
<evidence type="ECO:0000313" key="5">
    <source>
        <dbReference type="Proteomes" id="UP000467700"/>
    </source>
</evidence>
<proteinExistence type="inferred from homology"/>
<feature type="region of interest" description="Disordered" evidence="2">
    <location>
        <begin position="90"/>
        <end position="117"/>
    </location>
</feature>
<evidence type="ECO:0000256" key="2">
    <source>
        <dbReference type="SAM" id="MobiDB-lite"/>
    </source>
</evidence>
<dbReference type="GO" id="GO:0006270">
    <property type="term" value="P:DNA replication initiation"/>
    <property type="evidence" value="ECO:0007669"/>
    <property type="project" value="InterPro"/>
</dbReference>
<dbReference type="OrthoDB" id="202825at2759"/>
<organism evidence="4 5">
    <name type="scientific">Cyclocybe aegerita</name>
    <name type="common">Black poplar mushroom</name>
    <name type="synonym">Agrocybe aegerita</name>
    <dbReference type="NCBI Taxonomy" id="1973307"/>
    <lineage>
        <taxon>Eukaryota</taxon>
        <taxon>Fungi</taxon>
        <taxon>Dikarya</taxon>
        <taxon>Basidiomycota</taxon>
        <taxon>Agaricomycotina</taxon>
        <taxon>Agaricomycetes</taxon>
        <taxon>Agaricomycetidae</taxon>
        <taxon>Agaricales</taxon>
        <taxon>Agaricineae</taxon>
        <taxon>Bolbitiaceae</taxon>
        <taxon>Cyclocybe</taxon>
    </lineage>
</organism>
<dbReference type="InterPro" id="IPR012340">
    <property type="entry name" value="NA-bd_OB-fold"/>
</dbReference>
<comment type="similarity">
    <text evidence="1">Belongs to the MCM10 family.</text>
</comment>
<dbReference type="Proteomes" id="UP000467700">
    <property type="component" value="Unassembled WGS sequence"/>
</dbReference>
<dbReference type="AlphaFoldDB" id="A0A8S0XH12"/>
<protein>
    <recommendedName>
        <fullName evidence="3">Zinc finger Mcm10/DnaG-type domain-containing protein</fullName>
    </recommendedName>
</protein>
<dbReference type="Gene3D" id="2.40.50.140">
    <property type="entry name" value="Nucleic acid-binding proteins"/>
    <property type="match status" value="1"/>
</dbReference>
<feature type="region of interest" description="Disordered" evidence="2">
    <location>
        <begin position="279"/>
        <end position="312"/>
    </location>
</feature>